<gene>
    <name evidence="1" type="ORF">SKAU_G00146590</name>
</gene>
<evidence type="ECO:0000313" key="2">
    <source>
        <dbReference type="Proteomes" id="UP001152622"/>
    </source>
</evidence>
<reference evidence="1" key="1">
    <citation type="journal article" date="2023" name="Science">
        <title>Genome structures resolve the early diversification of teleost fishes.</title>
        <authorList>
            <person name="Parey E."/>
            <person name="Louis A."/>
            <person name="Montfort J."/>
            <person name="Bouchez O."/>
            <person name="Roques C."/>
            <person name="Iampietro C."/>
            <person name="Lluch J."/>
            <person name="Castinel A."/>
            <person name="Donnadieu C."/>
            <person name="Desvignes T."/>
            <person name="Floi Bucao C."/>
            <person name="Jouanno E."/>
            <person name="Wen M."/>
            <person name="Mejri S."/>
            <person name="Dirks R."/>
            <person name="Jansen H."/>
            <person name="Henkel C."/>
            <person name="Chen W.J."/>
            <person name="Zahm M."/>
            <person name="Cabau C."/>
            <person name="Klopp C."/>
            <person name="Thompson A.W."/>
            <person name="Robinson-Rechavi M."/>
            <person name="Braasch I."/>
            <person name="Lecointre G."/>
            <person name="Bobe J."/>
            <person name="Postlethwait J.H."/>
            <person name="Berthelot C."/>
            <person name="Roest Crollius H."/>
            <person name="Guiguen Y."/>
        </authorList>
    </citation>
    <scope>NUCLEOTIDE SEQUENCE</scope>
    <source>
        <strain evidence="1">WJC10195</strain>
    </source>
</reference>
<accession>A0A9Q1FUD6</accession>
<protein>
    <submittedName>
        <fullName evidence="1">Uncharacterized protein</fullName>
    </submittedName>
</protein>
<dbReference type="Proteomes" id="UP001152622">
    <property type="component" value="Chromosome 4"/>
</dbReference>
<dbReference type="AlphaFoldDB" id="A0A9Q1FUD6"/>
<proteinExistence type="predicted"/>
<name>A0A9Q1FUD6_SYNKA</name>
<dbReference type="EMBL" id="JAINUF010000004">
    <property type="protein sequence ID" value="KAJ8365828.1"/>
    <property type="molecule type" value="Genomic_DNA"/>
</dbReference>
<sequence length="163" mass="17166">MPFPLSKDQVPVDYDFSHIGMGASAFWPGPRLPVATSRELIIGRGTSGPGGRVATAAARTLQRPPSELSSLSRKRHDGTAPFCSGAAGKCAATARPLRYALINNPRSLLTQSPGQTLAGHSICWSSKTRLLSYVTPRADDQKAALATPFPLALEAGPATVYPP</sequence>
<keyword evidence="2" id="KW-1185">Reference proteome</keyword>
<organism evidence="1 2">
    <name type="scientific">Synaphobranchus kaupii</name>
    <name type="common">Kaup's arrowtooth eel</name>
    <dbReference type="NCBI Taxonomy" id="118154"/>
    <lineage>
        <taxon>Eukaryota</taxon>
        <taxon>Metazoa</taxon>
        <taxon>Chordata</taxon>
        <taxon>Craniata</taxon>
        <taxon>Vertebrata</taxon>
        <taxon>Euteleostomi</taxon>
        <taxon>Actinopterygii</taxon>
        <taxon>Neopterygii</taxon>
        <taxon>Teleostei</taxon>
        <taxon>Anguilliformes</taxon>
        <taxon>Synaphobranchidae</taxon>
        <taxon>Synaphobranchus</taxon>
    </lineage>
</organism>
<evidence type="ECO:0000313" key="1">
    <source>
        <dbReference type="EMBL" id="KAJ8365828.1"/>
    </source>
</evidence>
<comment type="caution">
    <text evidence="1">The sequence shown here is derived from an EMBL/GenBank/DDBJ whole genome shotgun (WGS) entry which is preliminary data.</text>
</comment>